<proteinExistence type="inferred from homology"/>
<comment type="caution">
    <text evidence="6">The sequence shown here is derived from an EMBL/GenBank/DDBJ whole genome shotgun (WGS) entry which is preliminary data.</text>
</comment>
<evidence type="ECO:0000259" key="5">
    <source>
        <dbReference type="PROSITE" id="PS50600"/>
    </source>
</evidence>
<dbReference type="PROSITE" id="PS50600">
    <property type="entry name" value="ULP_PROTEASE"/>
    <property type="match status" value="1"/>
</dbReference>
<evidence type="ECO:0000256" key="2">
    <source>
        <dbReference type="ARBA" id="ARBA00022670"/>
    </source>
</evidence>
<dbReference type="InterPro" id="IPR038765">
    <property type="entry name" value="Papain-like_cys_pep_sf"/>
</dbReference>
<dbReference type="Proteomes" id="UP001190926">
    <property type="component" value="Unassembled WGS sequence"/>
</dbReference>
<evidence type="ECO:0000256" key="1">
    <source>
        <dbReference type="ARBA" id="ARBA00005234"/>
    </source>
</evidence>
<dbReference type="InterPro" id="IPR003653">
    <property type="entry name" value="Peptidase_C48_C"/>
</dbReference>
<dbReference type="AlphaFoldDB" id="A0AAD4J5I1"/>
<feature type="compositionally biased region" description="Basic residues" evidence="4">
    <location>
        <begin position="1"/>
        <end position="18"/>
    </location>
</feature>
<reference evidence="6 7" key="1">
    <citation type="journal article" date="2021" name="Nat. Commun.">
        <title>Incipient diploidization of the medicinal plant Perilla within 10,000 years.</title>
        <authorList>
            <person name="Zhang Y."/>
            <person name="Shen Q."/>
            <person name="Leng L."/>
            <person name="Zhang D."/>
            <person name="Chen S."/>
            <person name="Shi Y."/>
            <person name="Ning Z."/>
            <person name="Chen S."/>
        </authorList>
    </citation>
    <scope>NUCLEOTIDE SEQUENCE [LARGE SCALE GENOMIC DNA]</scope>
    <source>
        <strain evidence="7">cv. PC099</strain>
    </source>
</reference>
<gene>
    <name evidence="6" type="ORF">C2S53_002504</name>
</gene>
<protein>
    <recommendedName>
        <fullName evidence="5">Ubiquitin-like protease family profile domain-containing protein</fullName>
    </recommendedName>
</protein>
<dbReference type="GO" id="GO:0008234">
    <property type="term" value="F:cysteine-type peptidase activity"/>
    <property type="evidence" value="ECO:0007669"/>
    <property type="project" value="InterPro"/>
</dbReference>
<name>A0AAD4J5I1_PERFH</name>
<evidence type="ECO:0000256" key="4">
    <source>
        <dbReference type="SAM" id="MobiDB-lite"/>
    </source>
</evidence>
<keyword evidence="2" id="KW-0645">Protease</keyword>
<keyword evidence="3" id="KW-0378">Hydrolase</keyword>
<dbReference type="EMBL" id="SDAM02000148">
    <property type="protein sequence ID" value="KAH6827467.1"/>
    <property type="molecule type" value="Genomic_DNA"/>
</dbReference>
<feature type="domain" description="Ubiquitin-like protease family profile" evidence="5">
    <location>
        <begin position="663"/>
        <end position="858"/>
    </location>
</feature>
<organism evidence="6 7">
    <name type="scientific">Perilla frutescens var. hirtella</name>
    <name type="common">Perilla citriodora</name>
    <name type="synonym">Perilla setoyensis</name>
    <dbReference type="NCBI Taxonomy" id="608512"/>
    <lineage>
        <taxon>Eukaryota</taxon>
        <taxon>Viridiplantae</taxon>
        <taxon>Streptophyta</taxon>
        <taxon>Embryophyta</taxon>
        <taxon>Tracheophyta</taxon>
        <taxon>Spermatophyta</taxon>
        <taxon>Magnoliopsida</taxon>
        <taxon>eudicotyledons</taxon>
        <taxon>Gunneridae</taxon>
        <taxon>Pentapetalae</taxon>
        <taxon>asterids</taxon>
        <taxon>lamiids</taxon>
        <taxon>Lamiales</taxon>
        <taxon>Lamiaceae</taxon>
        <taxon>Nepetoideae</taxon>
        <taxon>Elsholtzieae</taxon>
        <taxon>Perilla</taxon>
    </lineage>
</organism>
<evidence type="ECO:0000313" key="6">
    <source>
        <dbReference type="EMBL" id="KAH6827467.1"/>
    </source>
</evidence>
<accession>A0AAD4J5I1</accession>
<keyword evidence="7" id="KW-1185">Reference proteome</keyword>
<sequence length="936" mass="106915">MLVGGKQKHKDNKRRPKRDHISDSDSDFVIREIRRKRLNDGIASGSILSLEHATDELVLQHSPKPLSVKKGKNRSMDEYNNLKNRTSPLMLSNTIKGLTDVQKQEVRDMGFGAILHLDINNVPPKLAYWILDNFDTNRCEIVLEDGRRVHVGEEDVRLMFGFPRGQIPIERRIKNTEHVLVADWRLRFRERAFDRIRPIDISADIKKEANGGLWFKRQFLVLLTCCLIESLGNSYVSPQILDFFEDINNVVNLNWCGYVIKCLIDHTMVWKNNKLKHYTGPTLFITLLYVDRVVLGYRTVQRSSPAIIEWKKKMLVKRQNMEIERGGFGKGYPDGPFVLINVAGVDNPPGLLLNEASEHNHEAEHNNEELMPNLQEARNMNGGFDTHGGGVKIHKDAVELVEEANGKEDDVHAIANILAQKGKVIHDTLTEVMTIVKGLSHSMLGNAVLRKMVEATLLVNEAPGSVLVEPTAASQNKLSQYDIDFWDCPEHIAMIAEMEEAEMEEAALKRYELKKVIDSMPSFSLGFTQDWDNVLDVARDIEMSENIAPDEQQVIAEDNAKLMESPQEGQIKDTGVAVFSEKGKEKIVEDNGHLDRKNEKEIAKRVTRGKNLLRKTSSLVSPCFVRPVKPGVKLNSKERDLYFWIMHNEEANIEEIVYSDGRVNFRRKEMETLAADTYINAAVIDVWSTILNHNEKYKAKASPQRFFATTFPCKYTVYDAPISWDKAKRMSYFSSRLLEEVGNVEGLKLDEIDLFFFPICHASHFYLVCFDSIKCISHIIDNSSALEEANIDPKIKYSGIPDLMVEFFTGFMKTNGHSKRSVDMAKKMRPIERMKMPWRNETNKFDCGIYVMRHMETYKGGGLKNWDPELQTNNAKQMKILRALYCVAILSAETNIHKGRIAEDANIHYRMSCEDGLIKIEPIIMNKCNAKLHDGE</sequence>
<feature type="region of interest" description="Disordered" evidence="4">
    <location>
        <begin position="1"/>
        <end position="23"/>
    </location>
</feature>
<dbReference type="SUPFAM" id="SSF54001">
    <property type="entry name" value="Cysteine proteinases"/>
    <property type="match status" value="1"/>
</dbReference>
<evidence type="ECO:0000256" key="3">
    <source>
        <dbReference type="ARBA" id="ARBA00022801"/>
    </source>
</evidence>
<evidence type="ECO:0000313" key="7">
    <source>
        <dbReference type="Proteomes" id="UP001190926"/>
    </source>
</evidence>
<dbReference type="GO" id="GO:0006508">
    <property type="term" value="P:proteolysis"/>
    <property type="evidence" value="ECO:0007669"/>
    <property type="project" value="UniProtKB-KW"/>
</dbReference>
<comment type="similarity">
    <text evidence="1">Belongs to the peptidase C48 family.</text>
</comment>
<dbReference type="PANTHER" id="PTHR34835:SF90">
    <property type="entry name" value="AMINOTRANSFERASE-LIKE PLANT MOBILE DOMAIN-CONTAINING PROTEIN"/>
    <property type="match status" value="1"/>
</dbReference>
<dbReference type="Gene3D" id="3.40.395.10">
    <property type="entry name" value="Adenoviral Proteinase, Chain A"/>
    <property type="match status" value="1"/>
</dbReference>
<dbReference type="PANTHER" id="PTHR34835">
    <property type="entry name" value="OS07G0283600 PROTEIN-RELATED"/>
    <property type="match status" value="1"/>
</dbReference>